<name>A3GGB6_PICST</name>
<dbReference type="OMA" id="ALINHFY"/>
<dbReference type="KEGG" id="pic:PICST_5172"/>
<dbReference type="AlphaFoldDB" id="A3GGB6"/>
<evidence type="ECO:0000313" key="3">
    <source>
        <dbReference type="Proteomes" id="UP000002258"/>
    </source>
</evidence>
<keyword evidence="3" id="KW-1185">Reference proteome</keyword>
<dbReference type="OrthoDB" id="4090091at2759"/>
<feature type="region of interest" description="Disordered" evidence="1">
    <location>
        <begin position="303"/>
        <end position="323"/>
    </location>
</feature>
<dbReference type="RefSeq" id="XP_001387926.2">
    <property type="nucleotide sequence ID" value="XM_001387889.1"/>
</dbReference>
<organism evidence="2 3">
    <name type="scientific">Scheffersomyces stipitis (strain ATCC 58785 / CBS 6054 / NBRC 10063 / NRRL Y-11545)</name>
    <name type="common">Yeast</name>
    <name type="synonym">Pichia stipitis</name>
    <dbReference type="NCBI Taxonomy" id="322104"/>
    <lineage>
        <taxon>Eukaryota</taxon>
        <taxon>Fungi</taxon>
        <taxon>Dikarya</taxon>
        <taxon>Ascomycota</taxon>
        <taxon>Saccharomycotina</taxon>
        <taxon>Pichiomycetes</taxon>
        <taxon>Debaryomycetaceae</taxon>
        <taxon>Scheffersomyces</taxon>
    </lineage>
</organism>
<dbReference type="Proteomes" id="UP000002258">
    <property type="component" value="Chromosome 1"/>
</dbReference>
<dbReference type="HOGENOM" id="CLU_744168_0_0_1"/>
<dbReference type="GeneID" id="4851315"/>
<feature type="region of interest" description="Disordered" evidence="1">
    <location>
        <begin position="21"/>
        <end position="59"/>
    </location>
</feature>
<comment type="caution">
    <text evidence="2">The sequence shown here is derived from an EMBL/GenBank/DDBJ whole genome shotgun (WGS) entry which is preliminary data.</text>
</comment>
<gene>
    <name evidence="2" type="ORF">PICST_5172</name>
</gene>
<feature type="compositionally biased region" description="Basic and acidic residues" evidence="1">
    <location>
        <begin position="26"/>
        <end position="36"/>
    </location>
</feature>
<sequence length="323" mass="37263">MVLKNSKWDKRAKYKYMKKHGISIKPKSESSSEPRAKWTSKKSTDSNFTGVVLEDSDDEWDTETEEALINHFYPQIGETELTPEQKLKIRKQILADIDRQLDEDEAGEEDQFNKEISDEEDVELDGIYLGSKENEEREMAPEVQTKFNLNEFMAGLDLNKTKKNRKMLKNKVTDNFLEEYGLSSYDEITKKTDDYNSLYYSKLEHRSIKDIPASDLDGFRVGQDSLADISRKKEKSSHIRYMTEEEQEQEKERAIKAESAKLHNELRSRLGSSKKPTTTKKNKVIVINNINEHDSEQMASLNSRIVNSAAAETHSSDDDDSDL</sequence>
<dbReference type="eggNOG" id="ENOG502TCNY">
    <property type="taxonomic scope" value="Eukaryota"/>
</dbReference>
<feature type="non-terminal residue" evidence="2">
    <location>
        <position position="323"/>
    </location>
</feature>
<dbReference type="EMBL" id="AAVQ01000001">
    <property type="protein sequence ID" value="EAZ63903.2"/>
    <property type="molecule type" value="Genomic_DNA"/>
</dbReference>
<protein>
    <submittedName>
        <fullName evidence="2">Uncharacterized protein</fullName>
    </submittedName>
</protein>
<accession>A3GGB6</accession>
<dbReference type="InParanoid" id="A3GGB6"/>
<evidence type="ECO:0000256" key="1">
    <source>
        <dbReference type="SAM" id="MobiDB-lite"/>
    </source>
</evidence>
<evidence type="ECO:0000313" key="2">
    <source>
        <dbReference type="EMBL" id="EAZ63903.2"/>
    </source>
</evidence>
<reference evidence="2 3" key="1">
    <citation type="journal article" date="2007" name="Nat. Biotechnol.">
        <title>Genome sequence of the lignocellulose-bioconverting and xylose-fermenting yeast Pichia stipitis.</title>
        <authorList>
            <person name="Jeffries T.W."/>
            <person name="Grigoriev I.V."/>
            <person name="Grimwood J."/>
            <person name="Laplaza J.M."/>
            <person name="Aerts A."/>
            <person name="Salamov A."/>
            <person name="Schmutz J."/>
            <person name="Lindquist E."/>
            <person name="Dehal P."/>
            <person name="Shapiro H."/>
            <person name="Jin Y.S."/>
            <person name="Passoth V."/>
            <person name="Richardson P.M."/>
        </authorList>
    </citation>
    <scope>NUCLEOTIDE SEQUENCE [LARGE SCALE GENOMIC DNA]</scope>
    <source>
        <strain evidence="3">ATCC 58785 / CBS 6054 / NBRC 10063 / NRRL Y-11545</strain>
    </source>
</reference>
<proteinExistence type="predicted"/>
<feature type="region of interest" description="Disordered" evidence="1">
    <location>
        <begin position="264"/>
        <end position="283"/>
    </location>
</feature>